<evidence type="ECO:0000313" key="10">
    <source>
        <dbReference type="EMBL" id="KAK0416207.1"/>
    </source>
</evidence>
<feature type="compositionally biased region" description="Polar residues" evidence="8">
    <location>
        <begin position="540"/>
        <end position="549"/>
    </location>
</feature>
<sequence length="560" mass="63313">MCRRISWCPRALSLARNLPVPVWVTAFLLWHIFYSVSFLAILSEFNFATVILLLQAFNGIWISTIVSLFRAAYYQAKAIPEEFKFPKELLDEKNVFKAIGRWSRENKIPARFHLQSSNDGDVECPRFCPKCRVVKPDRAHHCRQCERCVMRMDHHCPVLGNCVHFHNHKFFINFLLAATALCFFAQAVIFPRVIEITKNLFETSIEALRNPNAYTCVASGIINAFVCSLALSWFLYTLASQMMRNETTLEGSAKSDYGDKGIFADGRSDYSTEIALYLSLGLIAVLVNSPVICAVFLTAQLRQQKEFVIIVGLCLTDAINGLVFVIIGIYRWTIVRSNNFAVLTSRLSCLSTVPQMSSVGIDQAFAWMLLVNCRLSAVVLQSVFCVAVAFFFTRDFTFPEVSSLCYTSDSVNPKLYRILEVTRLSTVSFSVLLYVPICSKLYYISRNRQGIYSTSRYQQLKNMTITVALASATSVVLVLMPDAAVVFDLFGLQKFASYFFSVTILKSSINVFIYVVRNPLIYRTIRGFFCSRPNVPIGSVQRSSSTQPAPSWRRRPSPIA</sequence>
<dbReference type="GO" id="GO:0019706">
    <property type="term" value="F:protein-cysteine S-palmitoyltransferase activity"/>
    <property type="evidence" value="ECO:0007669"/>
    <property type="project" value="UniProtKB-EC"/>
</dbReference>
<feature type="transmembrane region" description="Helical" evidence="7">
    <location>
        <begin position="307"/>
        <end position="330"/>
    </location>
</feature>
<evidence type="ECO:0000256" key="8">
    <source>
        <dbReference type="SAM" id="MobiDB-lite"/>
    </source>
</evidence>
<dbReference type="PROSITE" id="PS50216">
    <property type="entry name" value="DHHC"/>
    <property type="match status" value="1"/>
</dbReference>
<accession>A0AA39M0D3</accession>
<evidence type="ECO:0000256" key="3">
    <source>
        <dbReference type="ARBA" id="ARBA00022692"/>
    </source>
</evidence>
<feature type="domain" description="Palmitoyltransferase DHHC" evidence="9">
    <location>
        <begin position="125"/>
        <end position="251"/>
    </location>
</feature>
<proteinExistence type="inferred from homology"/>
<dbReference type="AlphaFoldDB" id="A0AA39M0D3"/>
<keyword evidence="3 7" id="KW-0812">Transmembrane</keyword>
<feature type="transmembrane region" description="Helical" evidence="7">
    <location>
        <begin position="274"/>
        <end position="301"/>
    </location>
</feature>
<evidence type="ECO:0000256" key="2">
    <source>
        <dbReference type="ARBA" id="ARBA00022679"/>
    </source>
</evidence>
<evidence type="ECO:0000259" key="9">
    <source>
        <dbReference type="Pfam" id="PF01529"/>
    </source>
</evidence>
<feature type="transmembrane region" description="Helical" evidence="7">
    <location>
        <begin position="496"/>
        <end position="516"/>
    </location>
</feature>
<comment type="caution">
    <text evidence="7">Lacks conserved residue(s) required for the propagation of feature annotation.</text>
</comment>
<dbReference type="PANTHER" id="PTHR12246">
    <property type="entry name" value="PALMITOYLTRANSFERASE ZDHHC16"/>
    <property type="match status" value="1"/>
</dbReference>
<comment type="similarity">
    <text evidence="7">Belongs to the DHHC palmitoyltransferase family.</text>
</comment>
<keyword evidence="4 7" id="KW-1133">Transmembrane helix</keyword>
<keyword evidence="5 7" id="KW-0472">Membrane</keyword>
<evidence type="ECO:0000256" key="6">
    <source>
        <dbReference type="ARBA" id="ARBA00023315"/>
    </source>
</evidence>
<dbReference type="Pfam" id="PF01529">
    <property type="entry name" value="DHHC"/>
    <property type="match status" value="1"/>
</dbReference>
<keyword evidence="6 7" id="KW-0012">Acyltransferase</keyword>
<dbReference type="Gene3D" id="1.20.1070.10">
    <property type="entry name" value="Rhodopsin 7-helix transmembrane proteins"/>
    <property type="match status" value="1"/>
</dbReference>
<feature type="transmembrane region" description="Helical" evidence="7">
    <location>
        <begin position="424"/>
        <end position="444"/>
    </location>
</feature>
<evidence type="ECO:0000256" key="7">
    <source>
        <dbReference type="RuleBase" id="RU079119"/>
    </source>
</evidence>
<name>A0AA39M0D3_9BILA</name>
<evidence type="ECO:0000256" key="4">
    <source>
        <dbReference type="ARBA" id="ARBA00022989"/>
    </source>
</evidence>
<keyword evidence="11" id="KW-1185">Reference proteome</keyword>
<evidence type="ECO:0000256" key="1">
    <source>
        <dbReference type="ARBA" id="ARBA00004141"/>
    </source>
</evidence>
<dbReference type="EMBL" id="JAUCMV010000002">
    <property type="protein sequence ID" value="KAK0416207.1"/>
    <property type="molecule type" value="Genomic_DNA"/>
</dbReference>
<protein>
    <recommendedName>
        <fullName evidence="7">Palmitoyltransferase</fullName>
        <ecNumber evidence="7">2.3.1.225</ecNumber>
    </recommendedName>
</protein>
<feature type="transmembrane region" description="Helical" evidence="7">
    <location>
        <begin position="211"/>
        <end position="236"/>
    </location>
</feature>
<reference evidence="10" key="1">
    <citation type="submission" date="2023-06" db="EMBL/GenBank/DDBJ databases">
        <title>Genomic analysis of the entomopathogenic nematode Steinernema hermaphroditum.</title>
        <authorList>
            <person name="Schwarz E.M."/>
            <person name="Heppert J.K."/>
            <person name="Baniya A."/>
            <person name="Schwartz H.T."/>
            <person name="Tan C.-H."/>
            <person name="Antoshechkin I."/>
            <person name="Sternberg P.W."/>
            <person name="Goodrich-Blair H."/>
            <person name="Dillman A.R."/>
        </authorList>
    </citation>
    <scope>NUCLEOTIDE SEQUENCE</scope>
    <source>
        <strain evidence="10">PS9179</strain>
        <tissue evidence="10">Whole animal</tissue>
    </source>
</reference>
<comment type="domain">
    <text evidence="7">The DHHC domain is required for palmitoyltransferase activity.</text>
</comment>
<feature type="transmembrane region" description="Helical" evidence="7">
    <location>
        <begin position="47"/>
        <end position="69"/>
    </location>
</feature>
<gene>
    <name evidence="10" type="ORF">QR680_012345</name>
</gene>
<comment type="caution">
    <text evidence="10">The sequence shown here is derived from an EMBL/GenBank/DDBJ whole genome shotgun (WGS) entry which is preliminary data.</text>
</comment>
<dbReference type="InterPro" id="IPR039859">
    <property type="entry name" value="PFA4/ZDH16/20/ERF2-like"/>
</dbReference>
<feature type="transmembrane region" description="Helical" evidence="7">
    <location>
        <begin position="465"/>
        <end position="490"/>
    </location>
</feature>
<dbReference type="GO" id="GO:0016020">
    <property type="term" value="C:membrane"/>
    <property type="evidence" value="ECO:0007669"/>
    <property type="project" value="UniProtKB-SubCell"/>
</dbReference>
<evidence type="ECO:0000313" key="11">
    <source>
        <dbReference type="Proteomes" id="UP001175271"/>
    </source>
</evidence>
<feature type="transmembrane region" description="Helical" evidence="7">
    <location>
        <begin position="20"/>
        <end position="41"/>
    </location>
</feature>
<feature type="region of interest" description="Disordered" evidence="8">
    <location>
        <begin position="538"/>
        <end position="560"/>
    </location>
</feature>
<dbReference type="Proteomes" id="UP001175271">
    <property type="component" value="Unassembled WGS sequence"/>
</dbReference>
<evidence type="ECO:0000256" key="5">
    <source>
        <dbReference type="ARBA" id="ARBA00023136"/>
    </source>
</evidence>
<dbReference type="InterPro" id="IPR001594">
    <property type="entry name" value="Palmitoyltrfase_DHHC"/>
</dbReference>
<feature type="transmembrane region" description="Helical" evidence="7">
    <location>
        <begin position="365"/>
        <end position="392"/>
    </location>
</feature>
<feature type="transmembrane region" description="Helical" evidence="7">
    <location>
        <begin position="170"/>
        <end position="191"/>
    </location>
</feature>
<dbReference type="EC" id="2.3.1.225" evidence="7"/>
<comment type="subcellular location">
    <subcellularLocation>
        <location evidence="1">Membrane</location>
        <topology evidence="1">Multi-pass membrane protein</topology>
    </subcellularLocation>
</comment>
<organism evidence="10 11">
    <name type="scientific">Steinernema hermaphroditum</name>
    <dbReference type="NCBI Taxonomy" id="289476"/>
    <lineage>
        <taxon>Eukaryota</taxon>
        <taxon>Metazoa</taxon>
        <taxon>Ecdysozoa</taxon>
        <taxon>Nematoda</taxon>
        <taxon>Chromadorea</taxon>
        <taxon>Rhabditida</taxon>
        <taxon>Tylenchina</taxon>
        <taxon>Panagrolaimomorpha</taxon>
        <taxon>Strongyloidoidea</taxon>
        <taxon>Steinernematidae</taxon>
        <taxon>Steinernema</taxon>
    </lineage>
</organism>
<keyword evidence="2 7" id="KW-0808">Transferase</keyword>
<comment type="catalytic activity">
    <reaction evidence="7">
        <text>L-cysteinyl-[protein] + hexadecanoyl-CoA = S-hexadecanoyl-L-cysteinyl-[protein] + CoA</text>
        <dbReference type="Rhea" id="RHEA:36683"/>
        <dbReference type="Rhea" id="RHEA-COMP:10131"/>
        <dbReference type="Rhea" id="RHEA-COMP:11032"/>
        <dbReference type="ChEBI" id="CHEBI:29950"/>
        <dbReference type="ChEBI" id="CHEBI:57287"/>
        <dbReference type="ChEBI" id="CHEBI:57379"/>
        <dbReference type="ChEBI" id="CHEBI:74151"/>
        <dbReference type="EC" id="2.3.1.225"/>
    </reaction>
</comment>